<evidence type="ECO:0000313" key="2">
    <source>
        <dbReference type="EMBL" id="CAB4137011.1"/>
    </source>
</evidence>
<dbReference type="InterPro" id="IPR027417">
    <property type="entry name" value="P-loop_NTPase"/>
</dbReference>
<feature type="region of interest" description="Disordered" evidence="1">
    <location>
        <begin position="506"/>
        <end position="528"/>
    </location>
</feature>
<dbReference type="EMBL" id="LR796327">
    <property type="protein sequence ID" value="CAB4137011.1"/>
    <property type="molecule type" value="Genomic_DNA"/>
</dbReference>
<gene>
    <name evidence="2" type="ORF">UFOVP315_44</name>
</gene>
<name>A0A6J5LSA5_9CAUD</name>
<accession>A0A6J5LSA5</accession>
<protein>
    <recommendedName>
        <fullName evidence="3">Terminase</fullName>
    </recommendedName>
</protein>
<dbReference type="Gene3D" id="3.30.420.240">
    <property type="match status" value="1"/>
</dbReference>
<dbReference type="Gene3D" id="3.40.50.300">
    <property type="entry name" value="P-loop containing nucleotide triphosphate hydrolases"/>
    <property type="match status" value="1"/>
</dbReference>
<proteinExistence type="predicted"/>
<reference evidence="2" key="1">
    <citation type="submission" date="2020-04" db="EMBL/GenBank/DDBJ databases">
        <authorList>
            <person name="Chiriac C."/>
            <person name="Salcher M."/>
            <person name="Ghai R."/>
            <person name="Kavagutti S V."/>
        </authorList>
    </citation>
    <scope>NUCLEOTIDE SEQUENCE</scope>
</reference>
<evidence type="ECO:0000256" key="1">
    <source>
        <dbReference type="SAM" id="MobiDB-lite"/>
    </source>
</evidence>
<evidence type="ECO:0008006" key="3">
    <source>
        <dbReference type="Google" id="ProtNLM"/>
    </source>
</evidence>
<sequence>MTSLPPEQARKIEALQTSLPYLAGSCLRIMSKAGGLIPFNFNQAQAHLHEQIEKLRAETGMVRVLLLKARQTTGSTYVAGRYFQKTMYQKGKRSFIMAHDAETTNKLFGMVKLFYDSMPEQLRMPIKASNARELIFGTQFSQYYVGTAGNASVGRGGTIQYFHGSEVAFWPTGDEILTGVLQSVADVPGTEVILESTANGMNGLFYTMCMDALAGRGRFKLIFIPWFFMKEYRATVPPGFTRRVDKDDNEVELAELYGLDDGQLQWRRNKIADFGGRLWMFKQEYPSNPVEAFQTSGDSLIPVEAVMAARKRQVLPNKNAPVIYGVDPGRTRDRAVVARRNNRKLSYKVIPKPADGTLTEMQLAGILITLIKQTLEDGHRTVRMFIDVGYGWGAYDRMVELGWGDYVTAVDFGDQKTLDPAYLNKRAEMHCNLRDAITKEGYAIPDNDEVHADLTATPDYKQTSSGQIQLEPKEMIRKRLKRSPDIADAMALTFAYPVQLTEASEPDNIETQVRKMAGRKSPLASRRK</sequence>
<organism evidence="2">
    <name type="scientific">uncultured Caudovirales phage</name>
    <dbReference type="NCBI Taxonomy" id="2100421"/>
    <lineage>
        <taxon>Viruses</taxon>
        <taxon>Duplodnaviria</taxon>
        <taxon>Heunggongvirae</taxon>
        <taxon>Uroviricota</taxon>
        <taxon>Caudoviricetes</taxon>
        <taxon>Peduoviridae</taxon>
        <taxon>Maltschvirus</taxon>
        <taxon>Maltschvirus maltsch</taxon>
    </lineage>
</organism>